<dbReference type="AlphaFoldDB" id="A0A975YFU2"/>
<gene>
    <name evidence="1" type="ORF">KUL25_20285</name>
</gene>
<sequence>MEICGVGLLSGAVFRGVSRRCALAELAQALAEKAPEHVAGMDQLRLACPIAAGLVAFTTAKFIQVIAVNDGDTPDAEACRLQATS</sequence>
<proteinExistence type="predicted"/>
<accession>A0A975YFU2</accession>
<organism evidence="1">
    <name type="scientific">Gymnodinialimonas phycosphaerae</name>
    <dbReference type="NCBI Taxonomy" id="2841589"/>
    <lineage>
        <taxon>Bacteria</taxon>
        <taxon>Pseudomonadati</taxon>
        <taxon>Pseudomonadota</taxon>
        <taxon>Alphaproteobacteria</taxon>
        <taxon>Rhodobacterales</taxon>
        <taxon>Paracoccaceae</taxon>
        <taxon>Gymnodinialimonas</taxon>
    </lineage>
</organism>
<reference evidence="1" key="1">
    <citation type="submission" date="2021-07" db="EMBL/GenBank/DDBJ databases">
        <title>Karlodiniumbacter phycospheric gen. nov., sp. nov., a phycosphere bacterium isolated from karlodinium veneficum.</title>
        <authorList>
            <person name="Peng Y."/>
            <person name="Jiang L."/>
            <person name="Lee J."/>
        </authorList>
    </citation>
    <scope>NUCLEOTIDE SEQUENCE</scope>
    <source>
        <strain evidence="1">N5</strain>
    </source>
</reference>
<evidence type="ECO:0000313" key="1">
    <source>
        <dbReference type="EMBL" id="QXL87710.1"/>
    </source>
</evidence>
<protein>
    <submittedName>
        <fullName evidence="1">Uncharacterized protein</fullName>
    </submittedName>
</protein>
<dbReference type="EMBL" id="CP078073">
    <property type="protein sequence ID" value="QXL87710.1"/>
    <property type="molecule type" value="Genomic_DNA"/>
</dbReference>
<name>A0A975YFU2_9RHOB</name>